<evidence type="ECO:0000313" key="4">
    <source>
        <dbReference type="EMBL" id="RIH64612.1"/>
    </source>
</evidence>
<dbReference type="InterPro" id="IPR028098">
    <property type="entry name" value="Glyco_trans_4-like_N"/>
</dbReference>
<dbReference type="Gene3D" id="3.40.50.2000">
    <property type="entry name" value="Glycogen Phosphorylase B"/>
    <property type="match status" value="2"/>
</dbReference>
<organism evidence="4 5">
    <name type="scientific">Mariniphaga sediminis</name>
    <dbReference type="NCBI Taxonomy" id="1628158"/>
    <lineage>
        <taxon>Bacteria</taxon>
        <taxon>Pseudomonadati</taxon>
        <taxon>Bacteroidota</taxon>
        <taxon>Bacteroidia</taxon>
        <taxon>Marinilabiliales</taxon>
        <taxon>Prolixibacteraceae</taxon>
        <taxon>Mariniphaga</taxon>
    </lineage>
</organism>
<dbReference type="GO" id="GO:0009103">
    <property type="term" value="P:lipopolysaccharide biosynthetic process"/>
    <property type="evidence" value="ECO:0007669"/>
    <property type="project" value="TreeGrafter"/>
</dbReference>
<feature type="domain" description="Glycosyl transferase family 1" evidence="2">
    <location>
        <begin position="196"/>
        <end position="364"/>
    </location>
</feature>
<dbReference type="RefSeq" id="WP_119350484.1">
    <property type="nucleotide sequence ID" value="NZ_JBFHKJ010000012.1"/>
</dbReference>
<accession>A0A399D1L5</accession>
<protein>
    <submittedName>
        <fullName evidence="4">Glycosyltransferase WbuB</fullName>
    </submittedName>
</protein>
<dbReference type="PANTHER" id="PTHR46401:SF2">
    <property type="entry name" value="GLYCOSYLTRANSFERASE WBBK-RELATED"/>
    <property type="match status" value="1"/>
</dbReference>
<evidence type="ECO:0000256" key="1">
    <source>
        <dbReference type="ARBA" id="ARBA00022679"/>
    </source>
</evidence>
<dbReference type="Pfam" id="PF00534">
    <property type="entry name" value="Glycos_transf_1"/>
    <property type="match status" value="1"/>
</dbReference>
<evidence type="ECO:0000313" key="5">
    <source>
        <dbReference type="Proteomes" id="UP000266441"/>
    </source>
</evidence>
<keyword evidence="5" id="KW-1185">Reference proteome</keyword>
<dbReference type="PANTHER" id="PTHR46401">
    <property type="entry name" value="GLYCOSYLTRANSFERASE WBBK-RELATED"/>
    <property type="match status" value="1"/>
</dbReference>
<dbReference type="InterPro" id="IPR001296">
    <property type="entry name" value="Glyco_trans_1"/>
</dbReference>
<evidence type="ECO:0000259" key="3">
    <source>
        <dbReference type="Pfam" id="PF13439"/>
    </source>
</evidence>
<dbReference type="OrthoDB" id="1450439at2"/>
<evidence type="ECO:0000259" key="2">
    <source>
        <dbReference type="Pfam" id="PF00534"/>
    </source>
</evidence>
<comment type="caution">
    <text evidence="4">The sequence shown here is derived from an EMBL/GenBank/DDBJ whole genome shotgun (WGS) entry which is preliminary data.</text>
</comment>
<proteinExistence type="predicted"/>
<dbReference type="EMBL" id="QWET01000009">
    <property type="protein sequence ID" value="RIH64612.1"/>
    <property type="molecule type" value="Genomic_DNA"/>
</dbReference>
<sequence>MNTLMVLEHDYPEDERVTKEIQTLRQSGMNVFLACSTKENKAQYEKLDGLEIYRKPISKFIAKTSVGALKFPFYFNFWNSFIHRILKEKQIDAIHIHDLPLARVGYNICKKHNIKFVLDLHENWPVLLDLSPHTKSFLGKILSSKKQWLRYEKKYASLADGLVVVAEEMKQRLMNKGVINRNIAVVPNTSRAGIFEKSKNYSSDEKYITLYYAGGITQHRGLDIVIQGLSKMTLPDNFRFWIIGKGRNEPFLKKMALELNLSKKVFFLGWKTHSEVLELLLHSDIAVIPHLKNEHSDNTSPNKIFHYMLAKKPVLASNCKYIQNIVNETNCGLIYENDNPEDFIKKLKILIEDPSKREDLGNNGFHAAVNEYSWENTSKPLINLYKTLN</sequence>
<feature type="domain" description="Glycosyltransferase subfamily 4-like N-terminal" evidence="3">
    <location>
        <begin position="21"/>
        <end position="188"/>
    </location>
</feature>
<dbReference type="CDD" id="cd03794">
    <property type="entry name" value="GT4_WbuB-like"/>
    <property type="match status" value="1"/>
</dbReference>
<reference evidence="4 5" key="1">
    <citation type="journal article" date="2015" name="Int. J. Syst. Evol. Microbiol.">
        <title>Mariniphaga sediminis sp. nov., isolated from coastal sediment.</title>
        <authorList>
            <person name="Wang F.Q."/>
            <person name="Shen Q.Y."/>
            <person name="Chen G.J."/>
            <person name="Du Z.J."/>
        </authorList>
    </citation>
    <scope>NUCLEOTIDE SEQUENCE [LARGE SCALE GENOMIC DNA]</scope>
    <source>
        <strain evidence="4 5">SY21</strain>
    </source>
</reference>
<dbReference type="GO" id="GO:0016757">
    <property type="term" value="F:glycosyltransferase activity"/>
    <property type="evidence" value="ECO:0007669"/>
    <property type="project" value="InterPro"/>
</dbReference>
<dbReference type="Proteomes" id="UP000266441">
    <property type="component" value="Unassembled WGS sequence"/>
</dbReference>
<dbReference type="SUPFAM" id="SSF53756">
    <property type="entry name" value="UDP-Glycosyltransferase/glycogen phosphorylase"/>
    <property type="match status" value="1"/>
</dbReference>
<keyword evidence="1 4" id="KW-0808">Transferase</keyword>
<dbReference type="Pfam" id="PF13439">
    <property type="entry name" value="Glyco_transf_4"/>
    <property type="match status" value="1"/>
</dbReference>
<gene>
    <name evidence="4" type="ORF">D1164_13275</name>
</gene>
<dbReference type="AlphaFoldDB" id="A0A399D1L5"/>
<name>A0A399D1L5_9BACT</name>